<dbReference type="InterPro" id="IPR045851">
    <property type="entry name" value="AMP-bd_C_sf"/>
</dbReference>
<dbReference type="AlphaFoldDB" id="A0A1H3NDP4"/>
<evidence type="ECO:0000256" key="5">
    <source>
        <dbReference type="ARBA" id="ARBA00022692"/>
    </source>
</evidence>
<dbReference type="Proteomes" id="UP000199026">
    <property type="component" value="Unassembled WGS sequence"/>
</dbReference>
<gene>
    <name evidence="14" type="ORF">SAMN05444486_10722</name>
</gene>
<evidence type="ECO:0000256" key="10">
    <source>
        <dbReference type="SAM" id="MobiDB-lite"/>
    </source>
</evidence>
<dbReference type="NCBIfam" id="TIGR00206">
    <property type="entry name" value="fliF"/>
    <property type="match status" value="1"/>
</dbReference>
<evidence type="ECO:0000256" key="4">
    <source>
        <dbReference type="ARBA" id="ARBA00022475"/>
    </source>
</evidence>
<keyword evidence="14" id="KW-0282">Flagellum</keyword>
<comment type="similarity">
    <text evidence="3 9">Belongs to the FliF family.</text>
</comment>
<dbReference type="GO" id="GO:0003774">
    <property type="term" value="F:cytoskeletal motor activity"/>
    <property type="evidence" value="ECO:0007669"/>
    <property type="project" value="InterPro"/>
</dbReference>
<dbReference type="GO" id="GO:0005886">
    <property type="term" value="C:plasma membrane"/>
    <property type="evidence" value="ECO:0007669"/>
    <property type="project" value="UniProtKB-SubCell"/>
</dbReference>
<sequence>MEQLQNVFASTDLRRKIIAGLAAAGMFAAILAMTNLASKPSLTLLYSGLETSQAGEIVKSLEARGVTYDIRGGSIFVEAAQRDALRMTLASEGLPANNTKGYELLDSLNGFGTTAQMFDAAYWRAKEGELARTIAASPLVSTARVHIANSSRNPFQKNAEPSASVSVTATDGAMPANHAKALRYLVASAVAGLSPDNVTVIDDKGGLIGTSDEVATSGAGQDKAEALRAKVQNLIEARVGYGNAVVEVSVDTITETESIRETLIDPESRVAISTDTEERSGNSTEAAGGDVTVASNLPDGAAGGGGDGNSSQNTETRERVNYEVSETLREVTRAAGAIKRLSVAVLVNGTEITNAEGQTVFEPRSAAELETLKELVSSAVGYDEARGDVITLKSLQFQPLDTVGTAATSSFMSSMALDVMSLIQIGVLALVALVLGLFVLRPILTKPAPATSLSPTQSLGYTPDGAQPLNGEIASENEGLGAVDFANQNALPDTVSTLEEDPVERLRNLIAERQDETVQILRSWLENKEEKA</sequence>
<feature type="transmembrane region" description="Helical" evidence="11">
    <location>
        <begin position="419"/>
        <end position="440"/>
    </location>
</feature>
<keyword evidence="8 9" id="KW-0975">Bacterial flagellum</keyword>
<dbReference type="OrthoDB" id="9807026at2"/>
<dbReference type="InterPro" id="IPR013556">
    <property type="entry name" value="Flag_M-ring_C"/>
</dbReference>
<accession>A0A1H3NDP4</accession>
<dbReference type="RefSeq" id="WP_089894409.1">
    <property type="nucleotide sequence ID" value="NZ_CP158687.1"/>
</dbReference>
<evidence type="ECO:0000313" key="15">
    <source>
        <dbReference type="Proteomes" id="UP000199026"/>
    </source>
</evidence>
<organism evidence="14 15">
    <name type="scientific">Lentibacter algarum</name>
    <dbReference type="NCBI Taxonomy" id="576131"/>
    <lineage>
        <taxon>Bacteria</taxon>
        <taxon>Pseudomonadati</taxon>
        <taxon>Pseudomonadota</taxon>
        <taxon>Alphaproteobacteria</taxon>
        <taxon>Rhodobacterales</taxon>
        <taxon>Roseobacteraceae</taxon>
        <taxon>Lentibacter</taxon>
    </lineage>
</organism>
<dbReference type="PRINTS" id="PR01009">
    <property type="entry name" value="FLGMRINGFLIF"/>
</dbReference>
<evidence type="ECO:0000256" key="2">
    <source>
        <dbReference type="ARBA" id="ARBA00004651"/>
    </source>
</evidence>
<keyword evidence="7 11" id="KW-0472">Membrane</keyword>
<dbReference type="GeneID" id="78125885"/>
<protein>
    <recommendedName>
        <fullName evidence="9">Flagellar M-ring protein</fullName>
    </recommendedName>
</protein>
<keyword evidence="5 11" id="KW-0812">Transmembrane</keyword>
<keyword evidence="14" id="KW-0969">Cilium</keyword>
<dbReference type="GO" id="GO:0009431">
    <property type="term" value="C:bacterial-type flagellum basal body, MS ring"/>
    <property type="evidence" value="ECO:0007669"/>
    <property type="project" value="InterPro"/>
</dbReference>
<dbReference type="PANTHER" id="PTHR30046">
    <property type="entry name" value="FLAGELLAR M-RING PROTEIN"/>
    <property type="match status" value="1"/>
</dbReference>
<evidence type="ECO:0000256" key="3">
    <source>
        <dbReference type="ARBA" id="ARBA00007971"/>
    </source>
</evidence>
<comment type="function">
    <text evidence="9">The M ring may be actively involved in energy transduction.</text>
</comment>
<comment type="subcellular location">
    <subcellularLocation>
        <location evidence="1 9">Bacterial flagellum basal body</location>
    </subcellularLocation>
    <subcellularLocation>
        <location evidence="2">Cell membrane</location>
        <topology evidence="2">Multi-pass membrane protein</topology>
    </subcellularLocation>
</comment>
<feature type="domain" description="Flagellar M-ring C-terminal" evidence="13">
    <location>
        <begin position="237"/>
        <end position="397"/>
    </location>
</feature>
<feature type="region of interest" description="Disordered" evidence="10">
    <location>
        <begin position="451"/>
        <end position="470"/>
    </location>
</feature>
<dbReference type="GO" id="GO:0071973">
    <property type="term" value="P:bacterial-type flagellum-dependent cell motility"/>
    <property type="evidence" value="ECO:0007669"/>
    <property type="project" value="InterPro"/>
</dbReference>
<dbReference type="Pfam" id="PF08345">
    <property type="entry name" value="YscJ_FliF_C"/>
    <property type="match status" value="1"/>
</dbReference>
<evidence type="ECO:0000256" key="8">
    <source>
        <dbReference type="ARBA" id="ARBA00023143"/>
    </source>
</evidence>
<dbReference type="PIRSF" id="PIRSF004862">
    <property type="entry name" value="FliF"/>
    <property type="match status" value="1"/>
</dbReference>
<evidence type="ECO:0000256" key="11">
    <source>
        <dbReference type="SAM" id="Phobius"/>
    </source>
</evidence>
<proteinExistence type="inferred from homology"/>
<dbReference type="Gene3D" id="3.30.300.30">
    <property type="match status" value="1"/>
</dbReference>
<keyword evidence="4" id="KW-1003">Cell membrane</keyword>
<evidence type="ECO:0000256" key="6">
    <source>
        <dbReference type="ARBA" id="ARBA00022989"/>
    </source>
</evidence>
<name>A0A1H3NDP4_9RHOB</name>
<dbReference type="PANTHER" id="PTHR30046:SF0">
    <property type="entry name" value="FLAGELLAR M-RING PROTEIN"/>
    <property type="match status" value="1"/>
</dbReference>
<dbReference type="InterPro" id="IPR000067">
    <property type="entry name" value="FlgMring_FliF"/>
</dbReference>
<feature type="compositionally biased region" description="Polar residues" evidence="10">
    <location>
        <begin position="451"/>
        <end position="460"/>
    </location>
</feature>
<dbReference type="EMBL" id="FNPR01000007">
    <property type="protein sequence ID" value="SDY86790.1"/>
    <property type="molecule type" value="Genomic_DNA"/>
</dbReference>
<evidence type="ECO:0000259" key="13">
    <source>
        <dbReference type="Pfam" id="PF08345"/>
    </source>
</evidence>
<evidence type="ECO:0000256" key="1">
    <source>
        <dbReference type="ARBA" id="ARBA00004117"/>
    </source>
</evidence>
<evidence type="ECO:0000259" key="12">
    <source>
        <dbReference type="Pfam" id="PF01514"/>
    </source>
</evidence>
<feature type="domain" description="Flagellar M-ring N-terminal" evidence="12">
    <location>
        <begin position="38"/>
        <end position="208"/>
    </location>
</feature>
<keyword evidence="14" id="KW-0966">Cell projection</keyword>
<feature type="region of interest" description="Disordered" evidence="10">
    <location>
        <begin position="269"/>
        <end position="319"/>
    </location>
</feature>
<dbReference type="InterPro" id="IPR043427">
    <property type="entry name" value="YscJ/FliF"/>
</dbReference>
<evidence type="ECO:0000256" key="7">
    <source>
        <dbReference type="ARBA" id="ARBA00023136"/>
    </source>
</evidence>
<dbReference type="Pfam" id="PF01514">
    <property type="entry name" value="YscJ_FliF"/>
    <property type="match status" value="1"/>
</dbReference>
<reference evidence="14 15" key="1">
    <citation type="submission" date="2016-10" db="EMBL/GenBank/DDBJ databases">
        <authorList>
            <person name="de Groot N.N."/>
        </authorList>
    </citation>
    <scope>NUCLEOTIDE SEQUENCE [LARGE SCALE GENOMIC DNA]</scope>
    <source>
        <strain evidence="14 15">DSM 24677</strain>
    </source>
</reference>
<keyword evidence="15" id="KW-1185">Reference proteome</keyword>
<keyword evidence="6 11" id="KW-1133">Transmembrane helix</keyword>
<evidence type="ECO:0000313" key="14">
    <source>
        <dbReference type="EMBL" id="SDY86790.1"/>
    </source>
</evidence>
<evidence type="ECO:0000256" key="9">
    <source>
        <dbReference type="PIRNR" id="PIRNR004862"/>
    </source>
</evidence>
<dbReference type="STRING" id="576131.SAMN05444486_10722"/>
<dbReference type="InterPro" id="IPR006182">
    <property type="entry name" value="FliF_N_dom"/>
</dbReference>
<feature type="transmembrane region" description="Helical" evidence="11">
    <location>
        <begin position="17"/>
        <end position="37"/>
    </location>
</feature>